<organism evidence="4 5">
    <name type="scientific">Rhizorhabdus histidinilytica</name>
    <dbReference type="NCBI Taxonomy" id="439228"/>
    <lineage>
        <taxon>Bacteria</taxon>
        <taxon>Pseudomonadati</taxon>
        <taxon>Pseudomonadota</taxon>
        <taxon>Alphaproteobacteria</taxon>
        <taxon>Sphingomonadales</taxon>
        <taxon>Sphingomonadaceae</taxon>
        <taxon>Rhizorhabdus</taxon>
    </lineage>
</organism>
<dbReference type="EMBL" id="FUYM01000010">
    <property type="protein sequence ID" value="SKB98181.1"/>
    <property type="molecule type" value="Genomic_DNA"/>
</dbReference>
<evidence type="ECO:0000313" key="4">
    <source>
        <dbReference type="EMBL" id="SKB98181.1"/>
    </source>
</evidence>
<dbReference type="GO" id="GO:0003700">
    <property type="term" value="F:DNA-binding transcription factor activity"/>
    <property type="evidence" value="ECO:0007669"/>
    <property type="project" value="TreeGrafter"/>
</dbReference>
<dbReference type="Gene3D" id="1.10.357.10">
    <property type="entry name" value="Tetracycline Repressor, domain 2"/>
    <property type="match status" value="1"/>
</dbReference>
<dbReference type="Proteomes" id="UP000189818">
    <property type="component" value="Unassembled WGS sequence"/>
</dbReference>
<evidence type="ECO:0000313" key="5">
    <source>
        <dbReference type="Proteomes" id="UP000189818"/>
    </source>
</evidence>
<dbReference type="InterPro" id="IPR009057">
    <property type="entry name" value="Homeodomain-like_sf"/>
</dbReference>
<dbReference type="InterPro" id="IPR001647">
    <property type="entry name" value="HTH_TetR"/>
</dbReference>
<name>A0A1T5FPX6_9SPHN</name>
<dbReference type="PROSITE" id="PS50977">
    <property type="entry name" value="HTH_TETR_2"/>
    <property type="match status" value="1"/>
</dbReference>
<comment type="caution">
    <text evidence="2">Lacks conserved residue(s) required for the propagation of feature annotation.</text>
</comment>
<dbReference type="AlphaFoldDB" id="A0A1T5FPX6"/>
<keyword evidence="1 2" id="KW-0238">DNA-binding</keyword>
<gene>
    <name evidence="4" type="ORF">SAMN06295920_110124</name>
</gene>
<protein>
    <submittedName>
        <fullName evidence="4">Transcriptional regulator, TetR family</fullName>
    </submittedName>
</protein>
<dbReference type="STRING" id="439228.SAMN06295920_110124"/>
<accession>A0A1T5FPX6</accession>
<dbReference type="PANTHER" id="PTHR30055:SF235">
    <property type="entry name" value="TRANSCRIPTIONAL REGULATORY PROTEIN"/>
    <property type="match status" value="1"/>
</dbReference>
<dbReference type="GO" id="GO:0000976">
    <property type="term" value="F:transcription cis-regulatory region binding"/>
    <property type="evidence" value="ECO:0007669"/>
    <property type="project" value="TreeGrafter"/>
</dbReference>
<reference evidence="5" key="1">
    <citation type="submission" date="2017-02" db="EMBL/GenBank/DDBJ databases">
        <authorList>
            <person name="Varghese N."/>
            <person name="Submissions S."/>
        </authorList>
    </citation>
    <scope>NUCLEOTIDE SEQUENCE [LARGE SCALE GENOMIC DNA]</scope>
    <source>
        <strain evidence="5">UM2</strain>
    </source>
</reference>
<dbReference type="SUPFAM" id="SSF46689">
    <property type="entry name" value="Homeodomain-like"/>
    <property type="match status" value="1"/>
</dbReference>
<evidence type="ECO:0000256" key="1">
    <source>
        <dbReference type="ARBA" id="ARBA00023125"/>
    </source>
</evidence>
<evidence type="ECO:0000259" key="3">
    <source>
        <dbReference type="PROSITE" id="PS50977"/>
    </source>
</evidence>
<dbReference type="PANTHER" id="PTHR30055">
    <property type="entry name" value="HTH-TYPE TRANSCRIPTIONAL REGULATOR RUTR"/>
    <property type="match status" value="1"/>
</dbReference>
<evidence type="ECO:0000256" key="2">
    <source>
        <dbReference type="PROSITE-ProRule" id="PRU00335"/>
    </source>
</evidence>
<sequence length="216" mass="23733">MARASEIRQRLIVAAERLFAENGIDGASLRQIAAAAGFANNSAVQYHFGSKGGLLDAVFRYRMNQMEGERGELLVAAASRGLLGDVKTLLQIICLPHLGLVDENGRHPYARFLCQYLLRHRPPAIGWVPGTAVPDPPENLRRVQELLRERLFYLPAPIVARRLVTATIMYLSVLINHEAIGVDVAEGEGLDQALDDTIDQMVASLSLPRREAFPAA</sequence>
<keyword evidence="5" id="KW-1185">Reference proteome</keyword>
<dbReference type="Pfam" id="PF00440">
    <property type="entry name" value="TetR_N"/>
    <property type="match status" value="1"/>
</dbReference>
<proteinExistence type="predicted"/>
<dbReference type="InterPro" id="IPR050109">
    <property type="entry name" value="HTH-type_TetR-like_transc_reg"/>
</dbReference>
<feature type="domain" description="HTH tetR-type" evidence="3">
    <location>
        <begin position="5"/>
        <end position="66"/>
    </location>
</feature>
<dbReference type="RefSeq" id="WP_235862735.1">
    <property type="nucleotide sequence ID" value="NZ_FUYM01000010.1"/>
</dbReference>